<protein>
    <submittedName>
        <fullName evidence="1">Uncharacterized protein</fullName>
    </submittedName>
</protein>
<proteinExistence type="predicted"/>
<dbReference type="InterPro" id="IPR036397">
    <property type="entry name" value="RNaseH_sf"/>
</dbReference>
<organism evidence="1 2">
    <name type="scientific">Araneus ventricosus</name>
    <name type="common">Orbweaver spider</name>
    <name type="synonym">Epeira ventricosa</name>
    <dbReference type="NCBI Taxonomy" id="182803"/>
    <lineage>
        <taxon>Eukaryota</taxon>
        <taxon>Metazoa</taxon>
        <taxon>Ecdysozoa</taxon>
        <taxon>Arthropoda</taxon>
        <taxon>Chelicerata</taxon>
        <taxon>Arachnida</taxon>
        <taxon>Araneae</taxon>
        <taxon>Araneomorphae</taxon>
        <taxon>Entelegynae</taxon>
        <taxon>Araneoidea</taxon>
        <taxon>Araneidae</taxon>
        <taxon>Araneus</taxon>
    </lineage>
</organism>
<accession>A0A4Y2RXB4</accession>
<dbReference type="Proteomes" id="UP000499080">
    <property type="component" value="Unassembled WGS sequence"/>
</dbReference>
<reference evidence="1 2" key="1">
    <citation type="journal article" date="2019" name="Sci. Rep.">
        <title>Orb-weaving spider Araneus ventricosus genome elucidates the spidroin gene catalogue.</title>
        <authorList>
            <person name="Kono N."/>
            <person name="Nakamura H."/>
            <person name="Ohtoshi R."/>
            <person name="Moran D.A.P."/>
            <person name="Shinohara A."/>
            <person name="Yoshida Y."/>
            <person name="Fujiwara M."/>
            <person name="Mori M."/>
            <person name="Tomita M."/>
            <person name="Arakawa K."/>
        </authorList>
    </citation>
    <scope>NUCLEOTIDE SEQUENCE [LARGE SCALE GENOMIC DNA]</scope>
</reference>
<dbReference type="GO" id="GO:0003676">
    <property type="term" value="F:nucleic acid binding"/>
    <property type="evidence" value="ECO:0007669"/>
    <property type="project" value="InterPro"/>
</dbReference>
<dbReference type="Gene3D" id="3.30.420.10">
    <property type="entry name" value="Ribonuclease H-like superfamily/Ribonuclease H"/>
    <property type="match status" value="1"/>
</dbReference>
<dbReference type="EMBL" id="BGPR01018858">
    <property type="protein sequence ID" value="GBN80333.1"/>
    <property type="molecule type" value="Genomic_DNA"/>
</dbReference>
<name>A0A4Y2RXB4_ARAVE</name>
<comment type="caution">
    <text evidence="1">The sequence shown here is derived from an EMBL/GenBank/DDBJ whole genome shotgun (WGS) entry which is preliminary data.</text>
</comment>
<evidence type="ECO:0000313" key="1">
    <source>
        <dbReference type="EMBL" id="GBN80333.1"/>
    </source>
</evidence>
<dbReference type="AlphaFoldDB" id="A0A4Y2RXB4"/>
<sequence length="156" mass="18311">MEAKSARLRKKTRQKDFQHVNARLHVAKLVKESSEALNWDALPQPPYFPEISPIRLSPISIDDSWLVYQIVTYFDRRLMACLSDCHLFRSTTHGLSIRLSPISIDDSWLVYQIVTYFDRRLMTCLSDCHLFRSTTDDLSDQRFHSYENVKNESIRG</sequence>
<gene>
    <name evidence="1" type="ORF">AVEN_65109_1</name>
</gene>
<evidence type="ECO:0000313" key="2">
    <source>
        <dbReference type="Proteomes" id="UP000499080"/>
    </source>
</evidence>
<keyword evidence="2" id="KW-1185">Reference proteome</keyword>